<comment type="caution">
    <text evidence="3">The sequence shown here is derived from an EMBL/GenBank/DDBJ whole genome shotgun (WGS) entry which is preliminary data.</text>
</comment>
<evidence type="ECO:0000313" key="4">
    <source>
        <dbReference type="Proteomes" id="UP000432727"/>
    </source>
</evidence>
<name>A0A6I4TIR2_9SPHN</name>
<feature type="region of interest" description="Disordered" evidence="1">
    <location>
        <begin position="17"/>
        <end position="39"/>
    </location>
</feature>
<feature type="chain" id="PRO_5026287108" evidence="2">
    <location>
        <begin position="20"/>
        <end position="74"/>
    </location>
</feature>
<dbReference type="EMBL" id="WTYI01000001">
    <property type="protein sequence ID" value="MXO95825.1"/>
    <property type="molecule type" value="Genomic_DNA"/>
</dbReference>
<reference evidence="3 4" key="1">
    <citation type="submission" date="2019-12" db="EMBL/GenBank/DDBJ databases">
        <title>Genomic-based taxomic classification of the family Erythrobacteraceae.</title>
        <authorList>
            <person name="Xu L."/>
        </authorList>
    </citation>
    <scope>NUCLEOTIDE SEQUENCE [LARGE SCALE GENOMIC DNA]</scope>
    <source>
        <strain evidence="3 4">JCM 12189</strain>
    </source>
</reference>
<dbReference type="RefSeq" id="WP_199800115.1">
    <property type="nucleotide sequence ID" value="NZ_WTYI01000001.1"/>
</dbReference>
<dbReference type="AlphaFoldDB" id="A0A6I4TIR2"/>
<sequence length="74" mass="8151">MRFAAIAAGLSFLAVPALGGQPDASTENRTPASEADAKKKNEKVCKYIRTDMSSRRKEKVCMTAAEWIEFNRGE</sequence>
<evidence type="ECO:0000256" key="2">
    <source>
        <dbReference type="SAM" id="SignalP"/>
    </source>
</evidence>
<protein>
    <submittedName>
        <fullName evidence="3">Uncharacterized protein</fullName>
    </submittedName>
</protein>
<accession>A0A6I4TIR2</accession>
<dbReference type="Proteomes" id="UP000432727">
    <property type="component" value="Unassembled WGS sequence"/>
</dbReference>
<keyword evidence="2" id="KW-0732">Signal</keyword>
<organism evidence="3 4">
    <name type="scientific">Qipengyuania aquimaris</name>
    <dbReference type="NCBI Taxonomy" id="255984"/>
    <lineage>
        <taxon>Bacteria</taxon>
        <taxon>Pseudomonadati</taxon>
        <taxon>Pseudomonadota</taxon>
        <taxon>Alphaproteobacteria</taxon>
        <taxon>Sphingomonadales</taxon>
        <taxon>Erythrobacteraceae</taxon>
        <taxon>Qipengyuania</taxon>
    </lineage>
</organism>
<proteinExistence type="predicted"/>
<evidence type="ECO:0000313" key="3">
    <source>
        <dbReference type="EMBL" id="MXO95825.1"/>
    </source>
</evidence>
<feature type="signal peptide" evidence="2">
    <location>
        <begin position="1"/>
        <end position="19"/>
    </location>
</feature>
<evidence type="ECO:0000256" key="1">
    <source>
        <dbReference type="SAM" id="MobiDB-lite"/>
    </source>
</evidence>
<keyword evidence="4" id="KW-1185">Reference proteome</keyword>
<gene>
    <name evidence="3" type="ORF">GRI34_05240</name>
</gene>